<dbReference type="InterPro" id="IPR018710">
    <property type="entry name" value="DUF2232"/>
</dbReference>
<protein>
    <recommendedName>
        <fullName evidence="4">DUF2232 domain-containing protein</fullName>
    </recommendedName>
</protein>
<keyword evidence="1" id="KW-0472">Membrane</keyword>
<name>A0A7W6RBB3_9PROT</name>
<dbReference type="EMBL" id="JACIGK010000005">
    <property type="protein sequence ID" value="MBB4265312.1"/>
    <property type="molecule type" value="Genomic_DNA"/>
</dbReference>
<feature type="transmembrane region" description="Helical" evidence="1">
    <location>
        <begin position="41"/>
        <end position="66"/>
    </location>
</feature>
<comment type="caution">
    <text evidence="2">The sequence shown here is derived from an EMBL/GenBank/DDBJ whole genome shotgun (WGS) entry which is preliminary data.</text>
</comment>
<dbReference type="AlphaFoldDB" id="A0A7W6RBB3"/>
<feature type="transmembrane region" description="Helical" evidence="1">
    <location>
        <begin position="6"/>
        <end position="29"/>
    </location>
</feature>
<evidence type="ECO:0000313" key="3">
    <source>
        <dbReference type="Proteomes" id="UP000554286"/>
    </source>
</evidence>
<evidence type="ECO:0000313" key="2">
    <source>
        <dbReference type="EMBL" id="MBB4265312.1"/>
    </source>
</evidence>
<reference evidence="2 3" key="1">
    <citation type="submission" date="2020-08" db="EMBL/GenBank/DDBJ databases">
        <title>Genome sequencing of Purple Non-Sulfur Bacteria from various extreme environments.</title>
        <authorList>
            <person name="Mayer M."/>
        </authorList>
    </citation>
    <scope>NUCLEOTIDE SEQUENCE [LARGE SCALE GENOMIC DNA]</scope>
    <source>
        <strain evidence="2 3">JA131</strain>
    </source>
</reference>
<organism evidence="2 3">
    <name type="scientific">Roseospira visakhapatnamensis</name>
    <dbReference type="NCBI Taxonomy" id="390880"/>
    <lineage>
        <taxon>Bacteria</taxon>
        <taxon>Pseudomonadati</taxon>
        <taxon>Pseudomonadota</taxon>
        <taxon>Alphaproteobacteria</taxon>
        <taxon>Rhodospirillales</taxon>
        <taxon>Rhodospirillaceae</taxon>
        <taxon>Roseospira</taxon>
    </lineage>
</organism>
<evidence type="ECO:0000256" key="1">
    <source>
        <dbReference type="SAM" id="Phobius"/>
    </source>
</evidence>
<gene>
    <name evidence="2" type="ORF">GGD89_000930</name>
</gene>
<keyword evidence="3" id="KW-1185">Reference proteome</keyword>
<proteinExistence type="predicted"/>
<evidence type="ECO:0008006" key="4">
    <source>
        <dbReference type="Google" id="ProtNLM"/>
    </source>
</evidence>
<keyword evidence="1" id="KW-1133">Transmembrane helix</keyword>
<dbReference type="RefSeq" id="WP_184042937.1">
    <property type="nucleotide sequence ID" value="NZ_JACIGK010000005.1"/>
</dbReference>
<sequence length="324" mass="33457">MLARLPLALVAGLAGGFLFVAMVMLGPILGTIPWLVAPMPVIAAGLLLGWSGALVAGTVAVVALALMSLNPALVGLYLMSDALPALVILWLALRPAPGVSHPDPRRPEHWGAPGRILVWLTVLSATGLLLAAMVAGGPLADPVRVTVEQVVDDMAALSADATVAEAVTDPAVRGPLVESLVSVIPGAMAMVWTIRAALAGVLAMALVSRLGRPVRPRPVYSATRVPAWYGVLFAAVLAMSMLGGEIGYVAWSATVALSLPFVVLGLKLVHLVARKTPAPGVLLVVFYVVLFASAIGLVAVVFAGLVEFATDLRRDAGGRSMEDE</sequence>
<dbReference type="Proteomes" id="UP000554286">
    <property type="component" value="Unassembled WGS sequence"/>
</dbReference>
<accession>A0A7W6RBB3</accession>
<feature type="transmembrane region" description="Helical" evidence="1">
    <location>
        <begin position="114"/>
        <end position="135"/>
    </location>
</feature>
<feature type="transmembrane region" description="Helical" evidence="1">
    <location>
        <begin position="248"/>
        <end position="269"/>
    </location>
</feature>
<feature type="transmembrane region" description="Helical" evidence="1">
    <location>
        <begin position="219"/>
        <end position="242"/>
    </location>
</feature>
<feature type="transmembrane region" description="Helical" evidence="1">
    <location>
        <begin position="183"/>
        <end position="207"/>
    </location>
</feature>
<keyword evidence="1" id="KW-0812">Transmembrane</keyword>
<feature type="transmembrane region" description="Helical" evidence="1">
    <location>
        <begin position="281"/>
        <end position="306"/>
    </location>
</feature>
<dbReference type="Pfam" id="PF09991">
    <property type="entry name" value="DUF2232"/>
    <property type="match status" value="1"/>
</dbReference>
<feature type="transmembrane region" description="Helical" evidence="1">
    <location>
        <begin position="72"/>
        <end position="93"/>
    </location>
</feature>